<reference evidence="2" key="1">
    <citation type="submission" date="2018-06" db="EMBL/GenBank/DDBJ databases">
        <authorList>
            <person name="Zhirakovskaya E."/>
        </authorList>
    </citation>
    <scope>NUCLEOTIDE SEQUENCE</scope>
</reference>
<protein>
    <submittedName>
        <fullName evidence="2">NnrS protein involved in response to NO</fullName>
    </submittedName>
</protein>
<dbReference type="EMBL" id="UOEJ01000012">
    <property type="protein sequence ID" value="VAV90779.1"/>
    <property type="molecule type" value="Genomic_DNA"/>
</dbReference>
<accession>A0A3B0RFK2</accession>
<evidence type="ECO:0000256" key="1">
    <source>
        <dbReference type="SAM" id="Phobius"/>
    </source>
</evidence>
<feature type="transmembrane region" description="Helical" evidence="1">
    <location>
        <begin position="20"/>
        <end position="40"/>
    </location>
</feature>
<keyword evidence="1" id="KW-1133">Transmembrane helix</keyword>
<keyword evidence="1" id="KW-0472">Membrane</keyword>
<proteinExistence type="predicted"/>
<feature type="transmembrane region" description="Helical" evidence="1">
    <location>
        <begin position="113"/>
        <end position="134"/>
    </location>
</feature>
<organism evidence="2">
    <name type="scientific">hydrothermal vent metagenome</name>
    <dbReference type="NCBI Taxonomy" id="652676"/>
    <lineage>
        <taxon>unclassified sequences</taxon>
        <taxon>metagenomes</taxon>
        <taxon>ecological metagenomes</taxon>
    </lineage>
</organism>
<dbReference type="Pfam" id="PF05940">
    <property type="entry name" value="NnrS"/>
    <property type="match status" value="1"/>
</dbReference>
<feature type="transmembrane region" description="Helical" evidence="1">
    <location>
        <begin position="52"/>
        <end position="73"/>
    </location>
</feature>
<name>A0A3B0RFK2_9ZZZZ</name>
<sequence>VTLLRSLSWKGWKVAHDPLLFILHMGYFWIPTGFLLMAWFSFTDAAPISHALHAFTVGAVGSLTLGVMSRATLGHSGLPLNNENILTVIFLLINLAALSRVVLPLILPDGYTGILNSAGGLWILAYGLFLLRFLPTFLRPRKLF</sequence>
<feature type="non-terminal residue" evidence="2">
    <location>
        <position position="1"/>
    </location>
</feature>
<evidence type="ECO:0000313" key="2">
    <source>
        <dbReference type="EMBL" id="VAV90779.1"/>
    </source>
</evidence>
<feature type="transmembrane region" description="Helical" evidence="1">
    <location>
        <begin position="85"/>
        <end position="107"/>
    </location>
</feature>
<keyword evidence="1" id="KW-0812">Transmembrane</keyword>
<gene>
    <name evidence="2" type="ORF">MNBD_ALPHA01-1112</name>
</gene>
<dbReference type="InterPro" id="IPR010266">
    <property type="entry name" value="NnrS"/>
</dbReference>
<dbReference type="AlphaFoldDB" id="A0A3B0RFK2"/>